<comment type="caution">
    <text evidence="2">The sequence shown here is derived from an EMBL/GenBank/DDBJ whole genome shotgun (WGS) entry which is preliminary data.</text>
</comment>
<organism evidence="2 3">
    <name type="scientific">Euphydryas editha</name>
    <name type="common">Edith's checkerspot</name>
    <dbReference type="NCBI Taxonomy" id="104508"/>
    <lineage>
        <taxon>Eukaryota</taxon>
        <taxon>Metazoa</taxon>
        <taxon>Ecdysozoa</taxon>
        <taxon>Arthropoda</taxon>
        <taxon>Hexapoda</taxon>
        <taxon>Insecta</taxon>
        <taxon>Pterygota</taxon>
        <taxon>Neoptera</taxon>
        <taxon>Endopterygota</taxon>
        <taxon>Lepidoptera</taxon>
        <taxon>Glossata</taxon>
        <taxon>Ditrysia</taxon>
        <taxon>Papilionoidea</taxon>
        <taxon>Nymphalidae</taxon>
        <taxon>Nymphalinae</taxon>
        <taxon>Euphydryas</taxon>
    </lineage>
</organism>
<proteinExistence type="inferred from homology"/>
<dbReference type="PANTHER" id="PTHR15665:SF1">
    <property type="entry name" value="PROTEIN ASTEROID HOMOLOG 1"/>
    <property type="match status" value="1"/>
</dbReference>
<dbReference type="PANTHER" id="PTHR15665">
    <property type="entry name" value="ASTEROID PROTEIN"/>
    <property type="match status" value="1"/>
</dbReference>
<dbReference type="InterPro" id="IPR029060">
    <property type="entry name" value="PIN-like_dom_sf"/>
</dbReference>
<evidence type="ECO:0000256" key="1">
    <source>
        <dbReference type="ARBA" id="ARBA00007398"/>
    </source>
</evidence>
<dbReference type="Gene3D" id="3.40.50.1010">
    <property type="entry name" value="5'-nuclease"/>
    <property type="match status" value="1"/>
</dbReference>
<sequence>MRMRGFTYEVNKHLESCTLNNTTVVIDGHNMFYSMYRTSGLPYALGPESDRFATYIKKYFEIFKKANVNCLIVFKGGHENEDALRIYNETKKLPEVFFKLGDDYGNKINPLLAKDIFLQTLKEMDFKCIVCCRGDIVQECVALARQLSCPIISFNIQYCFYPISYIPLAPGSTFVLDENNNLKCKKFTREKFLKYYKITVEKIILFILLSDTDMFNENTFNIFLYTIGAKKFLINYGCLLEWLHSNNEDQALRKIFEYISGTDRSKFLDEREILQMKLLGKIEPKSYSVVNFINENEFQIEDKDPLWFEKGVYLHHISLDYIDLYYYKIVKGSHLIEDSNADISCLICIDVIKYAYDLLTNFKGDNITLWLDNSTRTENFDGLSIAKPEYIADCCVFERGWDNVKDLLLFEHFLIETFRSFNFDALKRAPADSRMLLIALVFFTRKKVDDVEPEIYSIILSYVMLNVVAEKVNIRVIGKALKIVEKPSLDLITDKDSVLTEDCEIAAAVMRKYFEVSDYELHAIFDLKTVHPLVEFQRCLKELNNLNTLCGASYDATVYSRTYNGTFVYKILCDIKESDNAERFITNMLNPAATVLAFVEGMMRVYKRILYEL</sequence>
<evidence type="ECO:0008006" key="4">
    <source>
        <dbReference type="Google" id="ProtNLM"/>
    </source>
</evidence>
<gene>
    <name evidence="2" type="ORF">EEDITHA_LOCUS9700</name>
</gene>
<evidence type="ECO:0000313" key="3">
    <source>
        <dbReference type="Proteomes" id="UP001153954"/>
    </source>
</evidence>
<protein>
    <recommendedName>
        <fullName evidence="4">Protein asteroid</fullName>
    </recommendedName>
</protein>
<dbReference type="SUPFAM" id="SSF88723">
    <property type="entry name" value="PIN domain-like"/>
    <property type="match status" value="1"/>
</dbReference>
<accession>A0AAU9U7Y4</accession>
<comment type="similarity">
    <text evidence="1">Belongs to the asteroid family.</text>
</comment>
<name>A0AAU9U7Y4_EUPED</name>
<dbReference type="Proteomes" id="UP001153954">
    <property type="component" value="Unassembled WGS sequence"/>
</dbReference>
<reference evidence="2" key="1">
    <citation type="submission" date="2022-03" db="EMBL/GenBank/DDBJ databases">
        <authorList>
            <person name="Tunstrom K."/>
        </authorList>
    </citation>
    <scope>NUCLEOTIDE SEQUENCE</scope>
</reference>
<dbReference type="AlphaFoldDB" id="A0AAU9U7Y4"/>
<dbReference type="EMBL" id="CAKOGL010000013">
    <property type="protein sequence ID" value="CAH2094098.1"/>
    <property type="molecule type" value="Genomic_DNA"/>
</dbReference>
<evidence type="ECO:0000313" key="2">
    <source>
        <dbReference type="EMBL" id="CAH2094098.1"/>
    </source>
</evidence>
<dbReference type="InterPro" id="IPR026832">
    <property type="entry name" value="Asteroid"/>
</dbReference>
<keyword evidence="3" id="KW-1185">Reference proteome</keyword>